<feature type="transmembrane region" description="Helical" evidence="1">
    <location>
        <begin position="20"/>
        <end position="43"/>
    </location>
</feature>
<keyword evidence="1" id="KW-0812">Transmembrane</keyword>
<proteinExistence type="predicted"/>
<keyword evidence="3" id="KW-1185">Reference proteome</keyword>
<dbReference type="VEuPathDB" id="TriTrypDB:ADEAN_000220200"/>
<feature type="transmembrane region" description="Helical" evidence="1">
    <location>
        <begin position="55"/>
        <end position="87"/>
    </location>
</feature>
<accession>S9WWI7</accession>
<feature type="transmembrane region" description="Helical" evidence="1">
    <location>
        <begin position="93"/>
        <end position="112"/>
    </location>
</feature>
<dbReference type="OrthoDB" id="268801at2759"/>
<evidence type="ECO:0000313" key="3">
    <source>
        <dbReference type="Proteomes" id="UP000515908"/>
    </source>
</evidence>
<dbReference type="PROSITE" id="PS51257">
    <property type="entry name" value="PROKAR_LIPOPROTEIN"/>
    <property type="match status" value="1"/>
</dbReference>
<keyword evidence="1" id="KW-1133">Transmembrane helix</keyword>
<name>S9WWI7_9TRYP</name>
<evidence type="ECO:0000313" key="2">
    <source>
        <dbReference type="EMBL" id="CAD2214751.1"/>
    </source>
</evidence>
<protein>
    <submittedName>
        <fullName evidence="2">Uncharacterized protein</fullName>
    </submittedName>
</protein>
<dbReference type="EMBL" id="LR877148">
    <property type="protein sequence ID" value="CAD2214751.1"/>
    <property type="molecule type" value="Genomic_DNA"/>
</dbReference>
<organism evidence="2 3">
    <name type="scientific">Angomonas deanei</name>
    <dbReference type="NCBI Taxonomy" id="59799"/>
    <lineage>
        <taxon>Eukaryota</taxon>
        <taxon>Discoba</taxon>
        <taxon>Euglenozoa</taxon>
        <taxon>Kinetoplastea</taxon>
        <taxon>Metakinetoplastina</taxon>
        <taxon>Trypanosomatida</taxon>
        <taxon>Trypanosomatidae</taxon>
        <taxon>Strigomonadinae</taxon>
        <taxon>Angomonas</taxon>
    </lineage>
</organism>
<keyword evidence="1" id="KW-0472">Membrane</keyword>
<evidence type="ECO:0000256" key="1">
    <source>
        <dbReference type="SAM" id="Phobius"/>
    </source>
</evidence>
<dbReference type="AlphaFoldDB" id="S9WWI7"/>
<dbReference type="Proteomes" id="UP000515908">
    <property type="component" value="Chromosome 04"/>
</dbReference>
<reference evidence="2 3" key="1">
    <citation type="submission" date="2020-08" db="EMBL/GenBank/DDBJ databases">
        <authorList>
            <person name="Newling K."/>
            <person name="Davey J."/>
            <person name="Forrester S."/>
        </authorList>
    </citation>
    <scope>NUCLEOTIDE SEQUENCE [LARGE SCALE GENOMIC DNA]</scope>
    <source>
        <strain evidence="3">Crithidia deanei Carvalho (ATCC PRA-265)</strain>
    </source>
</reference>
<sequence length="120" mass="13829">MGRSLFGYYDEDEVHFLQMFGVLIFLSCMATAVIYTIVGLFACRRLIGKDLRWMFVLFLYFIMGACHAFFTLVVLCIAITCVFFTFGRSMTEVEMIVYSGIMTFTTVVFAFGRKTILYSM</sequence>
<gene>
    <name evidence="2" type="ORF">ADEAN_000220200</name>
</gene>